<name>A0A6A4XZS5_9STRA</name>
<gene>
    <name evidence="1" type="ORF">As57867_019151</name>
</gene>
<reference evidence="1" key="1">
    <citation type="submission" date="2019-06" db="EMBL/GenBank/DDBJ databases">
        <title>Genomics analysis of Aphanomyces spp. identifies a new class of oomycete effector associated with host adaptation.</title>
        <authorList>
            <person name="Gaulin E."/>
        </authorList>
    </citation>
    <scope>NUCLEOTIDE SEQUENCE</scope>
    <source>
        <strain evidence="1">CBS 578.67</strain>
    </source>
</reference>
<proteinExistence type="predicted"/>
<feature type="non-terminal residue" evidence="1">
    <location>
        <position position="122"/>
    </location>
</feature>
<protein>
    <submittedName>
        <fullName evidence="1">Uncharacterized protein</fullName>
    </submittedName>
</protein>
<comment type="caution">
    <text evidence="1">The sequence shown here is derived from an EMBL/GenBank/DDBJ whole genome shotgun (WGS) entry which is preliminary data.</text>
</comment>
<dbReference type="AlphaFoldDB" id="A0A6A4XZS5"/>
<sequence>MVDATAAVEAVADAAFPMEVAPAVDEGTAVATADVAFPTAAAVVDEAVVEVVVVMVDEALVMPWQPCQQPLLLHPSKSTLLKPVTDMQFPSRPGFGTAGRRVTLWANHFAVLKQNQGDVYHY</sequence>
<dbReference type="EMBL" id="VJMH01006468">
    <property type="protein sequence ID" value="KAF0689327.1"/>
    <property type="molecule type" value="Genomic_DNA"/>
</dbReference>
<organism evidence="1">
    <name type="scientific">Aphanomyces stellatus</name>
    <dbReference type="NCBI Taxonomy" id="120398"/>
    <lineage>
        <taxon>Eukaryota</taxon>
        <taxon>Sar</taxon>
        <taxon>Stramenopiles</taxon>
        <taxon>Oomycota</taxon>
        <taxon>Saprolegniomycetes</taxon>
        <taxon>Saprolegniales</taxon>
        <taxon>Verrucalvaceae</taxon>
        <taxon>Aphanomyces</taxon>
    </lineage>
</organism>
<evidence type="ECO:0000313" key="1">
    <source>
        <dbReference type="EMBL" id="KAF0689327.1"/>
    </source>
</evidence>
<dbReference type="OrthoDB" id="10252740at2759"/>
<accession>A0A6A4XZS5</accession>